<dbReference type="PANTHER" id="PTHR47723">
    <property type="entry name" value="OS05G0353850 PROTEIN"/>
    <property type="match status" value="1"/>
</dbReference>
<feature type="compositionally biased region" description="Basic and acidic residues" evidence="1">
    <location>
        <begin position="53"/>
        <end position="80"/>
    </location>
</feature>
<dbReference type="InterPro" id="IPR053151">
    <property type="entry name" value="RNase_H-like"/>
</dbReference>
<dbReference type="CDD" id="cd06222">
    <property type="entry name" value="RNase_H_like"/>
    <property type="match status" value="1"/>
</dbReference>
<feature type="domain" description="RNase H type-1" evidence="2">
    <location>
        <begin position="96"/>
        <end position="182"/>
    </location>
</feature>
<comment type="caution">
    <text evidence="3">The sequence shown here is derived from an EMBL/GenBank/DDBJ whole genome shotgun (WGS) entry which is preliminary data.</text>
</comment>
<dbReference type="PANTHER" id="PTHR47723:SF24">
    <property type="entry name" value="RNASE H TYPE-1 DOMAIN-CONTAINING PROTEIN"/>
    <property type="match status" value="1"/>
</dbReference>
<name>A0AAV5DEM9_ELECO</name>
<evidence type="ECO:0000313" key="3">
    <source>
        <dbReference type="EMBL" id="GJN08410.1"/>
    </source>
</evidence>
<dbReference type="Proteomes" id="UP001054889">
    <property type="component" value="Unassembled WGS sequence"/>
</dbReference>
<reference evidence="3" key="2">
    <citation type="submission" date="2021-12" db="EMBL/GenBank/DDBJ databases">
        <title>Resequencing data analysis of finger millet.</title>
        <authorList>
            <person name="Hatakeyama M."/>
            <person name="Aluri S."/>
            <person name="Balachadran M.T."/>
            <person name="Sivarajan S.R."/>
            <person name="Poveda L."/>
            <person name="Shimizu-Inatsugi R."/>
            <person name="Schlapbach R."/>
            <person name="Sreeman S.M."/>
            <person name="Shimizu K.K."/>
        </authorList>
    </citation>
    <scope>NUCLEOTIDE SEQUENCE</scope>
</reference>
<dbReference type="InterPro" id="IPR012337">
    <property type="entry name" value="RNaseH-like_sf"/>
</dbReference>
<dbReference type="InterPro" id="IPR044730">
    <property type="entry name" value="RNase_H-like_dom_plant"/>
</dbReference>
<dbReference type="GO" id="GO:0004523">
    <property type="term" value="F:RNA-DNA hybrid ribonuclease activity"/>
    <property type="evidence" value="ECO:0007669"/>
    <property type="project" value="InterPro"/>
</dbReference>
<organism evidence="3 4">
    <name type="scientific">Eleusine coracana subsp. coracana</name>
    <dbReference type="NCBI Taxonomy" id="191504"/>
    <lineage>
        <taxon>Eukaryota</taxon>
        <taxon>Viridiplantae</taxon>
        <taxon>Streptophyta</taxon>
        <taxon>Embryophyta</taxon>
        <taxon>Tracheophyta</taxon>
        <taxon>Spermatophyta</taxon>
        <taxon>Magnoliopsida</taxon>
        <taxon>Liliopsida</taxon>
        <taxon>Poales</taxon>
        <taxon>Poaceae</taxon>
        <taxon>PACMAD clade</taxon>
        <taxon>Chloridoideae</taxon>
        <taxon>Cynodonteae</taxon>
        <taxon>Eleusininae</taxon>
        <taxon>Eleusine</taxon>
    </lineage>
</organism>
<evidence type="ECO:0000259" key="2">
    <source>
        <dbReference type="Pfam" id="PF13456"/>
    </source>
</evidence>
<feature type="region of interest" description="Disordered" evidence="1">
    <location>
        <begin position="53"/>
        <end position="86"/>
    </location>
</feature>
<reference evidence="3" key="1">
    <citation type="journal article" date="2018" name="DNA Res.">
        <title>Multiple hybrid de novo genome assembly of finger millet, an orphan allotetraploid crop.</title>
        <authorList>
            <person name="Hatakeyama M."/>
            <person name="Aluri S."/>
            <person name="Balachadran M.T."/>
            <person name="Sivarajan S.R."/>
            <person name="Patrignani A."/>
            <person name="Gruter S."/>
            <person name="Poveda L."/>
            <person name="Shimizu-Inatsugi R."/>
            <person name="Baeten J."/>
            <person name="Francoijs K.J."/>
            <person name="Nataraja K.N."/>
            <person name="Reddy Y.A.N."/>
            <person name="Phadnis S."/>
            <person name="Ravikumar R.L."/>
            <person name="Schlapbach R."/>
            <person name="Sreeman S.M."/>
            <person name="Shimizu K.K."/>
        </authorList>
    </citation>
    <scope>NUCLEOTIDE SEQUENCE</scope>
</reference>
<evidence type="ECO:0000313" key="4">
    <source>
        <dbReference type="Proteomes" id="UP001054889"/>
    </source>
</evidence>
<evidence type="ECO:0000256" key="1">
    <source>
        <dbReference type="SAM" id="MobiDB-lite"/>
    </source>
</evidence>
<dbReference type="AlphaFoldDB" id="A0AAV5DEM9"/>
<dbReference type="EMBL" id="BQKI01000015">
    <property type="protein sequence ID" value="GJN08410.1"/>
    <property type="molecule type" value="Genomic_DNA"/>
</dbReference>
<accession>A0AAV5DEM9</accession>
<sequence>MRKHWPLPKESWFQYSGPDWFLLLLAHCPYDVTSSVFALQSLRRTLLLSRQQDADPSDKGKGKIWEPGNEAKTRDREQDKKRARWNPPSTGWVKLNVDGSYVEETGQAGVGIIARDDKGCVKFSSWRVLFSCNSPLEAEISACVEGLQLAVEWIRAPIVLETDCAVVARNLAKRDTDRSELIYAFEHTKI</sequence>
<dbReference type="InterPro" id="IPR002156">
    <property type="entry name" value="RNaseH_domain"/>
</dbReference>
<dbReference type="InterPro" id="IPR036397">
    <property type="entry name" value="RNaseH_sf"/>
</dbReference>
<dbReference type="SUPFAM" id="SSF53098">
    <property type="entry name" value="Ribonuclease H-like"/>
    <property type="match status" value="1"/>
</dbReference>
<protein>
    <recommendedName>
        <fullName evidence="2">RNase H type-1 domain-containing protein</fullName>
    </recommendedName>
</protein>
<keyword evidence="4" id="KW-1185">Reference proteome</keyword>
<proteinExistence type="predicted"/>
<gene>
    <name evidence="3" type="primary">ga26323</name>
    <name evidence="3" type="ORF">PR202_ga26323</name>
</gene>
<dbReference type="Gene3D" id="3.30.420.10">
    <property type="entry name" value="Ribonuclease H-like superfamily/Ribonuclease H"/>
    <property type="match status" value="1"/>
</dbReference>
<dbReference type="GO" id="GO:0003676">
    <property type="term" value="F:nucleic acid binding"/>
    <property type="evidence" value="ECO:0007669"/>
    <property type="project" value="InterPro"/>
</dbReference>
<dbReference type="Pfam" id="PF13456">
    <property type="entry name" value="RVT_3"/>
    <property type="match status" value="1"/>
</dbReference>